<dbReference type="EMBL" id="BAAAGE010000001">
    <property type="protein sequence ID" value="GAA0713600.1"/>
    <property type="molecule type" value="Genomic_DNA"/>
</dbReference>
<accession>A0ABN1IHC4</accession>
<comment type="caution">
    <text evidence="2">The sequence shown here is derived from an EMBL/GenBank/DDBJ whole genome shotgun (WGS) entry which is preliminary data.</text>
</comment>
<proteinExistence type="predicted"/>
<sequence>MFSYAFTKILKTQFNMGLSYASDMGLDYFNGLLFTWYYYGYSRTYGLIIAYTQITAGVLLLFRKTVRLGVVLFLSFMVNILLVDIFYEIDGALWHAAKLTTLGFFLLFSDWKGFKTYFLRALEKIQRIPQILPSKFRQAYRLKFLIIPVMIWYAYNDIYESKQNFLIKNELFGVWRNVTDDKDHSHRLYKVTFDYDNGLKIKDFAKNIYFGSIEIDTVTKTIQLQARHYSEEANYFVLDSIAKVSVAQQQDKNLKKEIRNYYHTINNSTPFQKELYSYKIEQDTLVLSSSNHKGLKFVNIHVEN</sequence>
<feature type="transmembrane region" description="Helical" evidence="1">
    <location>
        <begin position="45"/>
        <end position="62"/>
    </location>
</feature>
<reference evidence="2 3" key="1">
    <citation type="journal article" date="2019" name="Int. J. Syst. Evol. Microbiol.">
        <title>The Global Catalogue of Microorganisms (GCM) 10K type strain sequencing project: providing services to taxonomists for standard genome sequencing and annotation.</title>
        <authorList>
            <consortium name="The Broad Institute Genomics Platform"/>
            <consortium name="The Broad Institute Genome Sequencing Center for Infectious Disease"/>
            <person name="Wu L."/>
            <person name="Ma J."/>
        </authorList>
    </citation>
    <scope>NUCLEOTIDE SEQUENCE [LARGE SCALE GENOMIC DNA]</scope>
    <source>
        <strain evidence="2 3">JCM 15974</strain>
    </source>
</reference>
<keyword evidence="1" id="KW-1133">Transmembrane helix</keyword>
<keyword evidence="1" id="KW-0812">Transmembrane</keyword>
<organism evidence="2 3">
    <name type="scientific">Aquimarina litoralis</name>
    <dbReference type="NCBI Taxonomy" id="584605"/>
    <lineage>
        <taxon>Bacteria</taxon>
        <taxon>Pseudomonadati</taxon>
        <taxon>Bacteroidota</taxon>
        <taxon>Flavobacteriia</taxon>
        <taxon>Flavobacteriales</taxon>
        <taxon>Flavobacteriaceae</taxon>
        <taxon>Aquimarina</taxon>
    </lineage>
</organism>
<keyword evidence="3" id="KW-1185">Reference proteome</keyword>
<evidence type="ECO:0000313" key="3">
    <source>
        <dbReference type="Proteomes" id="UP001501758"/>
    </source>
</evidence>
<evidence type="ECO:0000256" key="1">
    <source>
        <dbReference type="SAM" id="Phobius"/>
    </source>
</evidence>
<dbReference type="Proteomes" id="UP001501758">
    <property type="component" value="Unassembled WGS sequence"/>
</dbReference>
<gene>
    <name evidence="2" type="ORF">GCM10009430_05570</name>
</gene>
<evidence type="ECO:0008006" key="4">
    <source>
        <dbReference type="Google" id="ProtNLM"/>
    </source>
</evidence>
<name>A0ABN1IHC4_9FLAO</name>
<evidence type="ECO:0000313" key="2">
    <source>
        <dbReference type="EMBL" id="GAA0713600.1"/>
    </source>
</evidence>
<feature type="transmembrane region" description="Helical" evidence="1">
    <location>
        <begin position="69"/>
        <end position="87"/>
    </location>
</feature>
<keyword evidence="1" id="KW-0472">Membrane</keyword>
<protein>
    <recommendedName>
        <fullName evidence="4">Vitamin K-dependent gamma-carboxylase</fullName>
    </recommendedName>
</protein>